<feature type="transmembrane region" description="Helical" evidence="1">
    <location>
        <begin position="113"/>
        <end position="138"/>
    </location>
</feature>
<dbReference type="Proteomes" id="UP000237632">
    <property type="component" value="Unassembled WGS sequence"/>
</dbReference>
<dbReference type="InterPro" id="IPR007001">
    <property type="entry name" value="Shufflon_N"/>
</dbReference>
<dbReference type="AlphaFoldDB" id="A0AA44XTW6"/>
<keyword evidence="1" id="KW-0812">Transmembrane</keyword>
<proteinExistence type="predicted"/>
<dbReference type="Pfam" id="PF04917">
    <property type="entry name" value="Shufflon_N"/>
    <property type="match status" value="1"/>
</dbReference>
<comment type="caution">
    <text evidence="3">The sequence shown here is derived from an EMBL/GenBank/DDBJ whole genome shotgun (WGS) entry which is preliminary data.</text>
</comment>
<evidence type="ECO:0000259" key="2">
    <source>
        <dbReference type="Pfam" id="PF04917"/>
    </source>
</evidence>
<accession>A0AA44XTW6</accession>
<organism evidence="3 4">
    <name type="scientific">Burkholderia vietnamiensis</name>
    <dbReference type="NCBI Taxonomy" id="60552"/>
    <lineage>
        <taxon>Bacteria</taxon>
        <taxon>Pseudomonadati</taxon>
        <taxon>Pseudomonadota</taxon>
        <taxon>Betaproteobacteria</taxon>
        <taxon>Burkholderiales</taxon>
        <taxon>Burkholderiaceae</taxon>
        <taxon>Burkholderia</taxon>
        <taxon>Burkholderia cepacia complex</taxon>
    </lineage>
</organism>
<evidence type="ECO:0000313" key="3">
    <source>
        <dbReference type="EMBL" id="PRH38223.1"/>
    </source>
</evidence>
<dbReference type="EMBL" id="PVHK01000248">
    <property type="protein sequence ID" value="PRH38223.1"/>
    <property type="molecule type" value="Genomic_DNA"/>
</dbReference>
<evidence type="ECO:0000313" key="4">
    <source>
        <dbReference type="Proteomes" id="UP000237632"/>
    </source>
</evidence>
<gene>
    <name evidence="3" type="ORF">C6T65_32885</name>
</gene>
<keyword evidence="1" id="KW-1133">Transmembrane helix</keyword>
<reference evidence="3 4" key="1">
    <citation type="submission" date="2018-03" db="EMBL/GenBank/DDBJ databases">
        <authorList>
            <person name="Nguyen K."/>
            <person name="Fouts D."/>
            <person name="Sutton G."/>
        </authorList>
    </citation>
    <scope>NUCLEOTIDE SEQUENCE [LARGE SCALE GENOMIC DNA]</scope>
    <source>
        <strain evidence="3 4">AU3578</strain>
    </source>
</reference>
<evidence type="ECO:0000256" key="1">
    <source>
        <dbReference type="SAM" id="Phobius"/>
    </source>
</evidence>
<protein>
    <submittedName>
        <fullName evidence="3">Shufflon system plasmid conjugative transfer pilus tip adhesin PilV</fullName>
    </submittedName>
</protein>
<feature type="domain" description="Bacterial shufflon protein N-terminal" evidence="2">
    <location>
        <begin position="148"/>
        <end position="477"/>
    </location>
</feature>
<name>A0AA44XTW6_BURVI</name>
<keyword evidence="1" id="KW-0472">Membrane</keyword>
<sequence length="532" mass="55586">MAGNTNATGVSSMTSRRGVLWRSFSPWGKAHQGRVRPEGRHVVGSRWATAAPPSFHRGLPTAWCCGQRCCPRAGASATNNVSFAMFYARSRARNTEIATMTMKFKSNLKQQKGAVTLLETLGVLIVAGLIMPSVWGWLLDDSDSKVNRATADHDKQVVFAATQYIKDNYAAVLANATASTPATITVPMLKSQYPQMFATGFSANNPYSQTVTVRAYQPTAGTLDTIIVTSGGQAIGEGNMRKIAQLVGGAGGYISSTNPNVANGTYGAWGPKTIPNSPGAGHMVYSLMFQNGSLVTDYLYRKAVPGRPELNQMNTDIDMGGNNVNNAATVNAQKVVAPAGNSVQVGNSYLYGDGANTAVRQSGALYVQHADGSAADIAQVGNITSTGSLNLTSNGGAVNGSGQVEVNAAGGALYLNPWSANPTVVGGGGGSGNLQVTGNLDGNGYIKPGHIASLGAGCGPNGAYGTDGQQALFCNSGVWTAIGEGQTWRCVQYWSIWASGILQDHYFAVFNSPFDVSYGEEGAGWMAVCRLS</sequence>